<reference evidence="2 3" key="1">
    <citation type="submission" date="2019-11" db="EMBL/GenBank/DDBJ databases">
        <title>Genome sequences of 17 halophilic strains isolated from different environments.</title>
        <authorList>
            <person name="Furrow R.E."/>
        </authorList>
    </citation>
    <scope>NUCLEOTIDE SEQUENCE [LARGE SCALE GENOMIC DNA]</scope>
    <source>
        <strain evidence="2 3">22511_23_Filter</strain>
    </source>
</reference>
<accession>A0A845DYE5</accession>
<feature type="domain" description="PPM-type phosphatase" evidence="1">
    <location>
        <begin position="2"/>
        <end position="269"/>
    </location>
</feature>
<dbReference type="AlphaFoldDB" id="A0A845DYE5"/>
<dbReference type="Gene3D" id="3.60.40.10">
    <property type="entry name" value="PPM-type phosphatase domain"/>
    <property type="match status" value="1"/>
</dbReference>
<dbReference type="RefSeq" id="WP_160838919.1">
    <property type="nucleotide sequence ID" value="NZ_WMET01000004.1"/>
</dbReference>
<proteinExistence type="predicted"/>
<protein>
    <submittedName>
        <fullName evidence="2">Serine/threonine protein phosphatase</fullName>
    </submittedName>
</protein>
<sequence length="270" mass="30317">MRYKVEAVQLKSPSKKESEDAYVLHEEAGVFGVFDGATPLVSFEDEDGHNGAYLAAHHFREQLQGMDANDTLIQTVESANTRLYENMVAYGVDPSKGEERWSTCVAAVKLGSTHFHYAHLGDSMVIAGDKMGAVHVLTTDTVAGISDRAKKKRAEDREVGRAVREESYYDVLLHKLRYNRELANVPGGYTVANGMPEVMTHLDTGSYPMKDLEDIWLVSDGLFHPGLSLEETCRKMKQQGIRSYINDLTAYLENHRHPIDDRTVVHLRFT</sequence>
<name>A0A845DYE5_9BACI</name>
<dbReference type="PROSITE" id="PS51746">
    <property type="entry name" value="PPM_2"/>
    <property type="match status" value="1"/>
</dbReference>
<evidence type="ECO:0000313" key="3">
    <source>
        <dbReference type="Proteomes" id="UP000460949"/>
    </source>
</evidence>
<dbReference type="Proteomes" id="UP000460949">
    <property type="component" value="Unassembled WGS sequence"/>
</dbReference>
<evidence type="ECO:0000259" key="1">
    <source>
        <dbReference type="PROSITE" id="PS51746"/>
    </source>
</evidence>
<dbReference type="InterPro" id="IPR001932">
    <property type="entry name" value="PPM-type_phosphatase-like_dom"/>
</dbReference>
<dbReference type="EMBL" id="WMET01000004">
    <property type="protein sequence ID" value="MYL21332.1"/>
    <property type="molecule type" value="Genomic_DNA"/>
</dbReference>
<dbReference type="Pfam" id="PF13672">
    <property type="entry name" value="PP2C_2"/>
    <property type="match status" value="1"/>
</dbReference>
<dbReference type="SUPFAM" id="SSF81606">
    <property type="entry name" value="PP2C-like"/>
    <property type="match status" value="1"/>
</dbReference>
<gene>
    <name evidence="2" type="ORF">GLW04_15630</name>
</gene>
<dbReference type="InterPro" id="IPR036457">
    <property type="entry name" value="PPM-type-like_dom_sf"/>
</dbReference>
<organism evidence="2 3">
    <name type="scientific">Halobacillus litoralis</name>
    <dbReference type="NCBI Taxonomy" id="45668"/>
    <lineage>
        <taxon>Bacteria</taxon>
        <taxon>Bacillati</taxon>
        <taxon>Bacillota</taxon>
        <taxon>Bacilli</taxon>
        <taxon>Bacillales</taxon>
        <taxon>Bacillaceae</taxon>
        <taxon>Halobacillus</taxon>
    </lineage>
</organism>
<comment type="caution">
    <text evidence="2">The sequence shown here is derived from an EMBL/GenBank/DDBJ whole genome shotgun (WGS) entry which is preliminary data.</text>
</comment>
<evidence type="ECO:0000313" key="2">
    <source>
        <dbReference type="EMBL" id="MYL21332.1"/>
    </source>
</evidence>